<sequence>MSGENENNQLLHLLSENMQQLKSSWPILPSGIWNASSVMTALRHLSELTRKSRQSGLISVTDITQAIDNIITNVYQNAQQPDPVDINRLNQLLEDLQQTIQSIQQQRISATYEQQNVDLIYLHNSNPSDNLIIEAIQNNGWQVLSIRTIEELFESNSFEQTKVILIDTQYLESVDQVNQVLDQLSVEKKNRPELIFLTPDCDIEIRLQVLRTGVTQCFTKPININDLILSISNTVSPQHEPSKRVLVVEDDESQANFATVLLNKGGLKTLSITNPLSVLDAVQQFQPDLILMDLYMPGANGIELTQVIREKVELMPIPIVFLSGEDDMEKKLLALHSGADDFLTKPVRPQHLLATVKTRISRAEVVFCAGNKGYIDHTTGLESRKILLRSLDCSTQQTAKSNNAQGIISVRFADPDQHRHSEIYTALLLETVKVVNATLDANDKIARTSVTSIGMLIIRESAAAIEQFSDTIYKLIKETLNKLTTEPHSGKFGIGLSYIDNSQEDTDAYLLQAETASLNAYRQQVSGYLTHKDQTEVLEREETSPDQFQQQQFNNALVTNLIEFKEQAFSATNQSGNQIIELSPRPAPATDIILISDSIFLTAEQYQLSDKLDQYICQYGLNFLGKNALSGSAKKILLPISAQAIHNDTFIDFIKSELRRLQLVGTGLIMEFNLPSLAKDLKKARHLLGELSSLGIDTLLGNFACNDTAYKVLAYLNADGVRPHFTLLKADFEEINDIATQIHSLNAKIILPRVDNFDQVSLYWSEAADYVQSSYDF</sequence>
<dbReference type="Gene3D" id="3.30.70.270">
    <property type="match status" value="1"/>
</dbReference>
<dbReference type="InterPro" id="IPR001633">
    <property type="entry name" value="EAL_dom"/>
</dbReference>
<reference evidence="6" key="1">
    <citation type="journal article" date="2021" name="Proc. Natl. Acad. Sci. U.S.A.">
        <title>Global biogeography of chemosynthetic symbionts reveals both localized and globally distributed symbiont groups. .</title>
        <authorList>
            <person name="Osvatic J.T."/>
            <person name="Wilkins L.G.E."/>
            <person name="Leibrecht L."/>
            <person name="Leray M."/>
            <person name="Zauner S."/>
            <person name="Polzin J."/>
            <person name="Camacho Y."/>
            <person name="Gros O."/>
            <person name="van Gils J.A."/>
            <person name="Eisen J.A."/>
            <person name="Petersen J.M."/>
            <person name="Yuen B."/>
        </authorList>
    </citation>
    <scope>NUCLEOTIDE SEQUENCE</scope>
    <source>
        <strain evidence="6">MAGclacostrist064TRANS</strain>
    </source>
</reference>
<dbReference type="Gene3D" id="3.20.20.450">
    <property type="entry name" value="EAL domain"/>
    <property type="match status" value="1"/>
</dbReference>
<dbReference type="InterPro" id="IPR011006">
    <property type="entry name" value="CheY-like_superfamily"/>
</dbReference>
<feature type="domain" description="Response regulatory" evidence="4">
    <location>
        <begin position="244"/>
        <end position="360"/>
    </location>
</feature>
<organism evidence="6 7">
    <name type="scientific">Candidatus Thiodiazotropha taylori</name>
    <dbReference type="NCBI Taxonomy" id="2792791"/>
    <lineage>
        <taxon>Bacteria</taxon>
        <taxon>Pseudomonadati</taxon>
        <taxon>Pseudomonadota</taxon>
        <taxon>Gammaproteobacteria</taxon>
        <taxon>Chromatiales</taxon>
        <taxon>Sedimenticolaceae</taxon>
        <taxon>Candidatus Thiodiazotropha</taxon>
    </lineage>
</organism>
<comment type="caution">
    <text evidence="6">The sequence shown here is derived from an EMBL/GenBank/DDBJ whole genome shotgun (WGS) entry which is preliminary data.</text>
</comment>
<dbReference type="InterPro" id="IPR001789">
    <property type="entry name" value="Sig_transdc_resp-reg_receiver"/>
</dbReference>
<evidence type="ECO:0000313" key="7">
    <source>
        <dbReference type="Proteomes" id="UP000886667"/>
    </source>
</evidence>
<dbReference type="PROSITE" id="PS50883">
    <property type="entry name" value="EAL"/>
    <property type="match status" value="1"/>
</dbReference>
<dbReference type="EMBL" id="JAEPCM010000068">
    <property type="protein sequence ID" value="MCG7945255.1"/>
    <property type="molecule type" value="Genomic_DNA"/>
</dbReference>
<feature type="coiled-coil region" evidence="3">
    <location>
        <begin position="86"/>
        <end position="113"/>
    </location>
</feature>
<dbReference type="PANTHER" id="PTHR44591:SF3">
    <property type="entry name" value="RESPONSE REGULATORY DOMAIN-CONTAINING PROTEIN"/>
    <property type="match status" value="1"/>
</dbReference>
<dbReference type="InterPro" id="IPR035919">
    <property type="entry name" value="EAL_sf"/>
</dbReference>
<dbReference type="GO" id="GO:0000160">
    <property type="term" value="P:phosphorelay signal transduction system"/>
    <property type="evidence" value="ECO:0007669"/>
    <property type="project" value="InterPro"/>
</dbReference>
<evidence type="ECO:0000256" key="3">
    <source>
        <dbReference type="SAM" id="Coils"/>
    </source>
</evidence>
<feature type="domain" description="EAL" evidence="5">
    <location>
        <begin position="546"/>
        <end position="777"/>
    </location>
</feature>
<dbReference type="SUPFAM" id="SSF52172">
    <property type="entry name" value="CheY-like"/>
    <property type="match status" value="2"/>
</dbReference>
<dbReference type="Pfam" id="PF00072">
    <property type="entry name" value="Response_reg"/>
    <property type="match status" value="1"/>
</dbReference>
<feature type="modified residue" description="4-aspartylphosphate" evidence="2">
    <location>
        <position position="293"/>
    </location>
</feature>
<protein>
    <submittedName>
        <fullName evidence="6">Response regulator</fullName>
    </submittedName>
</protein>
<dbReference type="SUPFAM" id="SSF141868">
    <property type="entry name" value="EAL domain-like"/>
    <property type="match status" value="1"/>
</dbReference>
<evidence type="ECO:0000256" key="2">
    <source>
        <dbReference type="PROSITE-ProRule" id="PRU00169"/>
    </source>
</evidence>
<evidence type="ECO:0000259" key="5">
    <source>
        <dbReference type="PROSITE" id="PS50883"/>
    </source>
</evidence>
<evidence type="ECO:0000313" key="6">
    <source>
        <dbReference type="EMBL" id="MCG7945255.1"/>
    </source>
</evidence>
<dbReference type="AlphaFoldDB" id="A0A9E4KAY4"/>
<keyword evidence="1 2" id="KW-0597">Phosphoprotein</keyword>
<dbReference type="PROSITE" id="PS50110">
    <property type="entry name" value="RESPONSE_REGULATORY"/>
    <property type="match status" value="1"/>
</dbReference>
<gene>
    <name evidence="6" type="ORF">JAZ07_02790</name>
</gene>
<proteinExistence type="predicted"/>
<dbReference type="Proteomes" id="UP000886667">
    <property type="component" value="Unassembled WGS sequence"/>
</dbReference>
<dbReference type="SMART" id="SM00448">
    <property type="entry name" value="REC"/>
    <property type="match status" value="1"/>
</dbReference>
<name>A0A9E4KAY4_9GAMM</name>
<accession>A0A9E4KAY4</accession>
<dbReference type="PANTHER" id="PTHR44591">
    <property type="entry name" value="STRESS RESPONSE REGULATOR PROTEIN 1"/>
    <property type="match status" value="1"/>
</dbReference>
<evidence type="ECO:0000259" key="4">
    <source>
        <dbReference type="PROSITE" id="PS50110"/>
    </source>
</evidence>
<keyword evidence="3" id="KW-0175">Coiled coil</keyword>
<dbReference type="InterPro" id="IPR050595">
    <property type="entry name" value="Bact_response_regulator"/>
</dbReference>
<dbReference type="Gene3D" id="3.40.50.2300">
    <property type="match status" value="2"/>
</dbReference>
<evidence type="ECO:0000256" key="1">
    <source>
        <dbReference type="ARBA" id="ARBA00022553"/>
    </source>
</evidence>
<dbReference type="InterPro" id="IPR043128">
    <property type="entry name" value="Rev_trsase/Diguanyl_cyclase"/>
</dbReference>
<dbReference type="Pfam" id="PF00563">
    <property type="entry name" value="EAL"/>
    <property type="match status" value="1"/>
</dbReference>